<dbReference type="SUPFAM" id="SSF51735">
    <property type="entry name" value="NAD(P)-binding Rossmann-fold domains"/>
    <property type="match status" value="1"/>
</dbReference>
<dbReference type="InterPro" id="IPR052400">
    <property type="entry name" value="Zn2-C6_fungal_TF"/>
</dbReference>
<dbReference type="Pfam" id="PF13561">
    <property type="entry name" value="adh_short_C2"/>
    <property type="match status" value="1"/>
</dbReference>
<reference evidence="1 2" key="1">
    <citation type="submission" date="2020-07" db="EMBL/GenBank/DDBJ databases">
        <title>Telomere length de novo assembly of all 7 chromosomes of the fungus, Metarhizium brunneum, using a novel assembly pipeline.</title>
        <authorList>
            <person name="Saud z."/>
            <person name="Kortsinoglou A."/>
            <person name="Kouvelis V.N."/>
            <person name="Butt T.M."/>
        </authorList>
    </citation>
    <scope>NUCLEOTIDE SEQUENCE [LARGE SCALE GENOMIC DNA]</scope>
    <source>
        <strain evidence="1 2">4556</strain>
    </source>
</reference>
<accession>A0A7D5UZK1</accession>
<dbReference type="InterPro" id="IPR036291">
    <property type="entry name" value="NAD(P)-bd_dom_sf"/>
</dbReference>
<evidence type="ECO:0000313" key="2">
    <source>
        <dbReference type="Proteomes" id="UP000510686"/>
    </source>
</evidence>
<dbReference type="GeneID" id="26247204"/>
<keyword evidence="2" id="KW-1185">Reference proteome</keyword>
<dbReference type="KEGG" id="mbrn:26247204"/>
<protein>
    <submittedName>
        <fullName evidence="1">Uncharacterized protein</fullName>
    </submittedName>
</protein>
<gene>
    <name evidence="1" type="ORF">G6M90_00g069090</name>
</gene>
<sequence length="469" mass="51372">MAFNFCDQDHGGAIDVLIHNANAFDQSYTLLQSFSSTAGYQSHGGLFDASIRTAIYGNLWSTNAFLPLIETGTEKKVVHISTIIADLDFIKSSGIENALVYAVAKAGMNVQVTKYAVELAPRGIKVLALSPGWVDTFEGDASLTTIDLLQAELLHQFITITGPGIAAGSDDPGHAMGQFWAQIAPGIGFSNPHVLHLAYSLAGYHLARGDSWDRNAQAHRLAVAKLNFTAGLAELNKAISVMDNGTCGAIYISVMLLCFCTFAAGPVGRNDLLVCQVGVARPNPSVPLARGAHLVRQRFDSATLFSGLMAPLAPTNSQPADSRATCHRQCFVRVDWIDQLSRLRELIVSSDTREVSVAIRSFDTLRAIYEATYGDRDGLYEGPPMHGMVLRWLYVMEDDFVASLQSKDAMALLILAYFAPLLNTMSKAWFLKGWAEHLLTSIRIFIDKEYVEWLEWPMGVAEQYSEHIC</sequence>
<dbReference type="Gene3D" id="3.40.50.720">
    <property type="entry name" value="NAD(P)-binding Rossmann-like Domain"/>
    <property type="match status" value="1"/>
</dbReference>
<dbReference type="OrthoDB" id="416217at2759"/>
<dbReference type="InterPro" id="IPR002347">
    <property type="entry name" value="SDR_fam"/>
</dbReference>
<dbReference type="EMBL" id="CP058935">
    <property type="protein sequence ID" value="QLI71094.1"/>
    <property type="molecule type" value="Genomic_DNA"/>
</dbReference>
<proteinExistence type="predicted"/>
<name>A0A7D5UZK1_9HYPO</name>
<dbReference type="GO" id="GO:0000981">
    <property type="term" value="F:DNA-binding transcription factor activity, RNA polymerase II-specific"/>
    <property type="evidence" value="ECO:0007669"/>
    <property type="project" value="TreeGrafter"/>
</dbReference>
<dbReference type="PANTHER" id="PTHR47657">
    <property type="entry name" value="STEROL REGULATORY ELEMENT-BINDING PROTEIN ECM22"/>
    <property type="match status" value="1"/>
</dbReference>
<organism evidence="1 2">
    <name type="scientific">Metarhizium brunneum</name>
    <dbReference type="NCBI Taxonomy" id="500148"/>
    <lineage>
        <taxon>Eukaryota</taxon>
        <taxon>Fungi</taxon>
        <taxon>Dikarya</taxon>
        <taxon>Ascomycota</taxon>
        <taxon>Pezizomycotina</taxon>
        <taxon>Sordariomycetes</taxon>
        <taxon>Hypocreomycetidae</taxon>
        <taxon>Hypocreales</taxon>
        <taxon>Clavicipitaceae</taxon>
        <taxon>Metarhizium</taxon>
    </lineage>
</organism>
<dbReference type="RefSeq" id="XP_065987169.1">
    <property type="nucleotide sequence ID" value="XM_066130893.1"/>
</dbReference>
<dbReference type="PANTHER" id="PTHR47657:SF13">
    <property type="entry name" value="ZN(2)-C6 FUNGAL-TYPE DOMAIN-CONTAINING PROTEIN-RELATED"/>
    <property type="match status" value="1"/>
</dbReference>
<dbReference type="PRINTS" id="PR00081">
    <property type="entry name" value="GDHRDH"/>
</dbReference>
<dbReference type="Proteomes" id="UP000510686">
    <property type="component" value="Chromosome 4"/>
</dbReference>
<dbReference type="AlphaFoldDB" id="A0A7D5UZK1"/>
<evidence type="ECO:0000313" key="1">
    <source>
        <dbReference type="EMBL" id="QLI71094.1"/>
    </source>
</evidence>